<feature type="coiled-coil region" evidence="1">
    <location>
        <begin position="61"/>
        <end position="88"/>
    </location>
</feature>
<dbReference type="GO" id="GO:0003677">
    <property type="term" value="F:DNA binding"/>
    <property type="evidence" value="ECO:0007669"/>
    <property type="project" value="InterPro"/>
</dbReference>
<dbReference type="KEGG" id="spg:SpyM3_1052"/>
<dbReference type="Proteomes" id="UP000000564">
    <property type="component" value="Chromosome"/>
</dbReference>
<dbReference type="Pfam" id="PF01527">
    <property type="entry name" value="HTH_Tnp_1"/>
    <property type="match status" value="1"/>
</dbReference>
<dbReference type="GO" id="GO:0006313">
    <property type="term" value="P:DNA transposition"/>
    <property type="evidence" value="ECO:0007669"/>
    <property type="project" value="InterPro"/>
</dbReference>
<dbReference type="Gene3D" id="1.10.10.60">
    <property type="entry name" value="Homeodomain-like"/>
    <property type="match status" value="1"/>
</dbReference>
<dbReference type="HOGENOM" id="CLU_027402_33_2_9"/>
<accession>A0A0H2UVV4</accession>
<protein>
    <submittedName>
        <fullName evidence="2">Putative transposase</fullName>
    </submittedName>
</protein>
<evidence type="ECO:0000313" key="3">
    <source>
        <dbReference type="Proteomes" id="UP000000564"/>
    </source>
</evidence>
<evidence type="ECO:0000313" key="2">
    <source>
        <dbReference type="EMBL" id="AAM79659.1"/>
    </source>
</evidence>
<dbReference type="InterPro" id="IPR009057">
    <property type="entry name" value="Homeodomain-like_sf"/>
</dbReference>
<dbReference type="InterPro" id="IPR002514">
    <property type="entry name" value="Transposase_8"/>
</dbReference>
<evidence type="ECO:0000256" key="1">
    <source>
        <dbReference type="SAM" id="Coils"/>
    </source>
</evidence>
<gene>
    <name evidence="2" type="ordered locus">SpyM3_1052</name>
</gene>
<name>A0A0H2UVV4_STRP3</name>
<dbReference type="GO" id="GO:0004803">
    <property type="term" value="F:transposase activity"/>
    <property type="evidence" value="ECO:0007669"/>
    <property type="project" value="InterPro"/>
</dbReference>
<sequence length="97" mass="11428">MPRKTFDKAFKLSAVKLILEEEQPVKMVSSTLEIHPNSLYQWIQEYEKYGESAFPGHGSALRHAQFETKKLEKEHKLLQEELALLKKFQVFLKPNRK</sequence>
<dbReference type="SUPFAM" id="SSF46689">
    <property type="entry name" value="Homeodomain-like"/>
    <property type="match status" value="1"/>
</dbReference>
<dbReference type="AlphaFoldDB" id="A0A0H2UVV4"/>
<reference evidence="2 3" key="1">
    <citation type="journal article" date="2002" name="Proc. Natl. Acad. Sci. U.S.A.">
        <title>Genome sequence of a serotype M3 strain of group A Streptococcus: phage-encoded toxins, the high-virulence phenotype, and clone emergence.</title>
        <authorList>
            <person name="Beres S.B."/>
            <person name="Sylva G.L."/>
            <person name="Barbian K.D."/>
            <person name="Lei B."/>
            <person name="Hoff J.S."/>
            <person name="Mammarella N.D."/>
            <person name="Liu M.Y."/>
            <person name="Smoot J.C."/>
            <person name="Porcella S.F."/>
            <person name="Parkins L.D."/>
            <person name="Campbell D.S."/>
            <person name="Smith T.M."/>
            <person name="McCormick J.K."/>
            <person name="Leung D.Y."/>
            <person name="Schlievert P.M."/>
            <person name="Musser J.M."/>
        </authorList>
    </citation>
    <scope>NUCLEOTIDE SEQUENCE [LARGE SCALE GENOMIC DNA]</scope>
    <source>
        <strain evidence="3">ATCC BAA-595 / MGAS315</strain>
    </source>
</reference>
<dbReference type="EMBL" id="AE014074">
    <property type="protein sequence ID" value="AAM79659.1"/>
    <property type="molecule type" value="Genomic_DNA"/>
</dbReference>
<proteinExistence type="predicted"/>
<organism evidence="2 3">
    <name type="scientific">Streptococcus pyogenes serotype M3 (strain ATCC BAA-595 / MGAS315)</name>
    <dbReference type="NCBI Taxonomy" id="198466"/>
    <lineage>
        <taxon>Bacteria</taxon>
        <taxon>Bacillati</taxon>
        <taxon>Bacillota</taxon>
        <taxon>Bacilli</taxon>
        <taxon>Lactobacillales</taxon>
        <taxon>Streptococcaceae</taxon>
        <taxon>Streptococcus</taxon>
    </lineage>
</organism>
<keyword evidence="1" id="KW-0175">Coiled coil</keyword>